<dbReference type="Proteomes" id="UP000178082">
    <property type="component" value="Unassembled WGS sequence"/>
</dbReference>
<comment type="caution">
    <text evidence="1">The sequence shown here is derived from an EMBL/GenBank/DDBJ whole genome shotgun (WGS) entry which is preliminary data.</text>
</comment>
<name>A0A1F7SFR7_9BACT</name>
<organism evidence="1 2">
    <name type="scientific">Candidatus Schekmanbacteria bacterium RIFCSPLOWO2_12_FULL_38_15</name>
    <dbReference type="NCBI Taxonomy" id="1817883"/>
    <lineage>
        <taxon>Bacteria</taxon>
        <taxon>Candidatus Schekmaniibacteriota</taxon>
    </lineage>
</organism>
<sequence length="830" mass="90693">MEKVISILKRKEVSFFVALLFVLSAVFFSAEEANAQIKYTLVVKIQGDIKEGVAVELSGSKLSTPLTKTTPVSGIVKFLKLAKGTYTVTPTKEGYTFAPETKEIIFKRKKILTATFTATEVPVLEKIGMDNCVTCHKSSTPEVYVNWLKGPHGNFNYFDTSFKNNGYSDFLTPESFTYPTDYTKFIGFPNEAFIEEELIAPEYAGKTADYCLACHGPFSTDNEKVAGLSLVNSSGEIDSANSTQVARPVIGCEMCHGAGSLHKGSPGSVEIPYKDPSASQCGQCHNKNFPEGHLTYHPAGAGGAGDPGVYEAYLASPHAKSLEDDVYASAEKKEVKALCAKCHTDEGARQYKDTDGDYTALVTALDGAANLTDFSAVQCRTCHDAHNTEELLEPATAATETAKARSSQFNTCTNCHQLLDSSDAKITAYHDSTANTTYGSDVRVITDTHFDDPSTTALEGYNIDKDSETACLNCHNQHSGNLTINEQWVESPHGDKGGEAWSHYDWKATNRQSCQKCHTATGFANYVADPATYNAANNDFSHLTGSQNEVLYCNACHTNSAFERRTLSSVTFPSGLTADLGDDSNLCMVCHGGRTSKKDVDTSITSKGEDGHISSFSNIHYLPVAAILFGTDVQGGYEYSGKKYAGLANKFANHEGNLNTCVKCHMRGEDDHKFEPELSDCSKCHTGISDFEDIRPILTPDYDGDGDTEEGLIGEIETLEEKLLAEIKKYTNDIGRFGITYDASAHPYWFKDTDKDGIKDSAVNGTIDPGETTDTVNYTDFNGKMLRAAYNYHTSRKEPCGYIHNHRYIIELLIDSIKDLGGDVSDYVRP</sequence>
<dbReference type="SUPFAM" id="SSF48695">
    <property type="entry name" value="Multiheme cytochromes"/>
    <property type="match status" value="2"/>
</dbReference>
<dbReference type="AlphaFoldDB" id="A0A1F7SFR7"/>
<dbReference type="EMBL" id="MGDI01000031">
    <property type="protein sequence ID" value="OGL52605.1"/>
    <property type="molecule type" value="Genomic_DNA"/>
</dbReference>
<evidence type="ECO:0000313" key="1">
    <source>
        <dbReference type="EMBL" id="OGL52605.1"/>
    </source>
</evidence>
<protein>
    <submittedName>
        <fullName evidence="1">Uncharacterized protein</fullName>
    </submittedName>
</protein>
<proteinExistence type="predicted"/>
<dbReference type="STRING" id="1817883.A3G31_11615"/>
<accession>A0A1F7SFR7</accession>
<reference evidence="1 2" key="1">
    <citation type="journal article" date="2016" name="Nat. Commun.">
        <title>Thousands of microbial genomes shed light on interconnected biogeochemical processes in an aquifer system.</title>
        <authorList>
            <person name="Anantharaman K."/>
            <person name="Brown C.T."/>
            <person name="Hug L.A."/>
            <person name="Sharon I."/>
            <person name="Castelle C.J."/>
            <person name="Probst A.J."/>
            <person name="Thomas B.C."/>
            <person name="Singh A."/>
            <person name="Wilkins M.J."/>
            <person name="Karaoz U."/>
            <person name="Brodie E.L."/>
            <person name="Williams K.H."/>
            <person name="Hubbard S.S."/>
            <person name="Banfield J.F."/>
        </authorList>
    </citation>
    <scope>NUCLEOTIDE SEQUENCE [LARGE SCALE GENOMIC DNA]</scope>
</reference>
<dbReference type="Gene3D" id="1.10.1130.10">
    <property type="entry name" value="Flavocytochrome C3, Chain A"/>
    <property type="match status" value="2"/>
</dbReference>
<evidence type="ECO:0000313" key="2">
    <source>
        <dbReference type="Proteomes" id="UP000178082"/>
    </source>
</evidence>
<gene>
    <name evidence="1" type="ORF">A3G31_11615</name>
</gene>
<dbReference type="InterPro" id="IPR036280">
    <property type="entry name" value="Multihaem_cyt_sf"/>
</dbReference>